<reference evidence="4 5" key="1">
    <citation type="journal article" date="2017" name="BMC Genomics">
        <title>Whole-genome assembly of Babesia ovata and comparative genomics between closely related pathogens.</title>
        <authorList>
            <person name="Yamagishi J."/>
            <person name="Asada M."/>
            <person name="Hakimi H."/>
            <person name="Tanaka T.Q."/>
            <person name="Sugimoto C."/>
            <person name="Kawazu S."/>
        </authorList>
    </citation>
    <scope>NUCLEOTIDE SEQUENCE [LARGE SCALE GENOMIC DNA]</scope>
    <source>
        <strain evidence="4 5">Miyake</strain>
    </source>
</reference>
<keyword evidence="1" id="KW-0175">Coiled coil</keyword>
<evidence type="ECO:0000256" key="3">
    <source>
        <dbReference type="SAM" id="Phobius"/>
    </source>
</evidence>
<feature type="coiled-coil region" evidence="1">
    <location>
        <begin position="2788"/>
        <end position="2826"/>
    </location>
</feature>
<feature type="region of interest" description="Disordered" evidence="2">
    <location>
        <begin position="3583"/>
        <end position="3605"/>
    </location>
</feature>
<protein>
    <recommendedName>
        <fullName evidence="6">C3H1-type domain-containing protein</fullName>
    </recommendedName>
</protein>
<feature type="coiled-coil region" evidence="1">
    <location>
        <begin position="15"/>
        <end position="61"/>
    </location>
</feature>
<keyword evidence="3" id="KW-0472">Membrane</keyword>
<feature type="transmembrane region" description="Helical" evidence="3">
    <location>
        <begin position="4186"/>
        <end position="4209"/>
    </location>
</feature>
<evidence type="ECO:0000256" key="2">
    <source>
        <dbReference type="SAM" id="MobiDB-lite"/>
    </source>
</evidence>
<feature type="region of interest" description="Disordered" evidence="2">
    <location>
        <begin position="2271"/>
        <end position="2290"/>
    </location>
</feature>
<feature type="compositionally biased region" description="Basic and acidic residues" evidence="2">
    <location>
        <begin position="863"/>
        <end position="875"/>
    </location>
</feature>
<name>A0A2H6KJ89_9APIC</name>
<sequence length="4248" mass="471653">MLSCSPNPQDPLSYCSQLDEQIKSKNEELQKAKNTNNTSEISSLESQINDLKSNKDDCTKSHYMDGERLSSLEEEVQHGIDVIVKLTQFSGSEKSVLELIKKEIERLEKHKKDCETCKKSPQSPASSDCAQHKLLEELKKKRETLNQNNDNSPKELLNNLCSGLEKFLGYQETSKGYDGTGIVYSDLDRLCDGVMSFLHGVLDNIKPKLGLHKTHLTSALSELKSTNDNGITKYKAAIAAVASSVHTYNEKVAASNKSVSTPMNVLIKYVREDGKLLGTVNKFQISENADHHVVDEAEKIINDTLEECQKNAAKFNSTLDTEAQIEIRNIISELNPTLSLNVKSALKAVKHETKRLSELSEKEKTDLQAMTAKITDVLAGVQEKMICKIDEKIKALAAELKKKVDDIWHQLKGIDSLLIKYVKDLEKWINDVKKFITEQPQNNVQKVLDEVNWDVSSKKSGPWKNAEDEIQKLGSGLGTKVSQLTAWNKAGAAAIKAAKKQCEEIGKMVGTTDNGDGKAKIFTKAQEMKENAEKLRVAAESVKSEVASLVGSALREVATMNDQLKTDLGNMKKELKKELQRYVKGEMAEKLQKWIEGETNKIAKNGSGGGDGHLDEIVKQAGSYVGTFEAKFKAWIEEWLPIIVTQDPIKRFIESYAFGVKHVDNKIRVVLSDSATQDNIEAKVKKFVADEVNTHIKDIIAPRTNASDGNVDAKLQSIQQYLVTYSARVLAARKSEEEIIQAIERKLTSDPDLGMRDPSKSQYRQYLGYAVVTTLFVLAAIARHVGAHIKNVAGECKLGKVDPAREAVKSLGKNLKNALTTVLSSSSVGGNLADEIMTPINENILNEQIGTDDGQGRGSSGGDKVKPDKLKNYGNHVKQEDSIQEALKKGDLKGVPDAGSLPNAINNISTQGLKSLTDEGEPKKAIDGGESYFQQPFSQITAQLTAIAGLVDSENKVSNKDVKDGVKDYLTDLEEMLKEGKPYTLKSTVKGEHPTVQGLLKIKTEIQGLKTSSVTNLTSNVDKLCSAIRQAAQDVKGNLDILKEDNIEKKLEKIKTDISKLQNETLKKAIDDTGRLLTLELGLFSSRCIASLEGDVRQQVEEAKKQLTTQAKKLYVTSVRDMLLAFASKVSEELHELPKQITEDAEKGVRGFMKKMEERFIKTGKRIANVSPTQSPAALPNPVPEGKSKRPKSPLSQAAMTLNTAFRLFFDDLQNQPDFKSDYDNVAPCRDALTALLNGIVGSLRFNHDFSVNLELLSKSLSGLNPESHGECECPLLINALRAGFPALVTELDKAYMNKYDGASKDFKWEEGDKLTDEATKCAKLFLTTLPVLNNNLNKLTRKCHVDSRRNWRESQINLRVDNPLGKFLAGQGYAVSSDYESQDGELQNNDAMRGQKIYELLVGSADKHVYTTLDDKADEGALNKFCNCLLDFYKASHLKHINAPKYPTTISHMLEWLCGLTHHPVYQSLSLSGFADLFEKPKEQDTDNAPLVVSFNDDPDSLDAYPRKITATGLSQTLVEVCHLAEDTLIAIVGHGHADGVYACDYNTNRHGLSYPTNMNTLICTLFDILQRLHCQLYFLYNQCYYGDMYNGWRECYYGNGVGGSSWKCNTMQCANQMCAQQCNQTHNQICNQICEQHPKCGVKSPLQSFLEDGLQGFLPHAVSSRGSSLSCSSCSKLSPGVPCRTPMGFVDISTLASHTSTGERIIRALLRFCGINSSPLSNLCALLNCVLPRPPQSLGAMFAFYYNFIAHWGQPGNAVLTNAVSGANFKRNDATLDIAPLFKSSDHTSEEEMTHRTGDLYTLVNCKSDSSSPTLPCGPYLRPHSRDICSTFAEKNADKYLSWIVYLTQTFYDLLKTLYKECCEMCDKRGTTCYQKCCDKKCEVIYPDESKKHTGEYEKEVAKYWTARHNSECKSIFKCSHTIKIFSKYGFYFGSPSKMSGSEHVNSKRTCRDFCKALATVLNDVEADEAPLAKLIYRTIPEFLWKIREPFIWTLVALWSLSLLYLLHIAVVRLDVLRIRSHLRSPSSHRIAAQSLLAAAHVKALANVKHGNGGDGKGLEELAKALKKLIGNAVKSATESLEKRRKELECADKGSSNLYDKHCNDLKEKIKKAKGDEKSKLQSQYNGHYSEVHGSESKRQSGEKDLAERRISLGQLAGQLAGFIGGGKEVQDAILHGLHSNVTQLEKLLNASCGGEGCCRTDKITLNTYNESLKKHLKDEQKASEKLVDILSECKLNGLDGPLKQLNVEITQKIEELEKEIESLKKLDKDAEKAGQKPKNASEVDKLNKDLQSHNASKKSLDTLKELCGYADKIQKNDVDQNSSTDILKNLTEGLEKFLGYNKDSKGYSGEGIVYSDLDRLCDGVMSFLHGVLESVMEDDSVTKYSDINDINSVIKNLNDNVGKGRQAFGNAVTQVSEWLENHAVQVRERTGAVKTKLGELITKLSSDSGKYYKEVNEKNGLSAQLTEWTRTLGEIARDITDVANTNVNFLDTSLSSRIMHEIKPIQKSVELLHVSAMNSVLTKQANNVDWALVDQQTRIVNAINSQSGMVHDMLSDHVNKIGETLGALNTKREKQFEMLRESLQAAKRKVESELSGAGSTRNQIYNKFVQIKGLLVKVDKDKSRSTQSQLREQVDKIKSQLLEVGSELEAQVSSLDKWMENTKEYIDEAKKNHVDKLVKKEVGMENIAQINYFADALKNEATDIRNAFTAAEGYLNKLVTDTLEGVKTMDGTLKGDLRKVKDEIERVIRGYVKHTLLKEVTERINEIKAGMTTVNQKGDTASGGISDLRKEVDELKSALTKQVEEAHNQVTLLERAFQAAAQEAHDTLNPAVERVKALKNLSPQVKLEITTTAQELVNSLKQKIADIKNKFSGIGSVNTSIKSQLSTWAESNGEAGQAFEASLTKAAQEHAQKVDEKYVQDITSALSNVGKALQKLKPLSVDKKALEAAINVFETATEKVKTLGNAESEVRKAIEKVVKKIKQLEAVYPKVTGLETHLIRATNVRGTASQSHATGPSGAIDTFDVNGQILKVLNEQIGKTVHSVSPPTVTLEPGKFPKYELQVDQSTVTGPPDKLSGTLPEKIKEIRDEGLNFLRNTIKDKADENTGRLYTSSKEVSENLKYLATAYSLTGRYIDRYMHILTHEKIDEQLTAIRASLYSLRTIELSDAPGKIQDAITTAMFTVNELEAVPGEVDKARGAVDGVLETLRKDISAILTSIELNVTAADDTISSGITTTKNALAEAYHKINDAVTTLKTTLLAAVQSAFTQVTCEIQKLFANQHQADLNALQKLITEQKAAILKIIYADLNSGIKGLLMRMNKDDGKILEKIKERTDLKNSDDLMILTKKLQGYLGMILNYAQYKAKNPEKLKEDTELSSKIKALHASLDAIFDKLLHHQHFHHAVSQARQAFEAALQAFPADTFPDAPKGVLQPLKQGLVKFAQELEKQYVSRYSGKVIVWMTSADPETKQQEPTEDAKKCAKVFMTCVQMLLDNLSELRSNCGSKDIWQNKTISLTETGTRGNIITNPLGAFFQRCGYRVSSAPNKHTGELRNTTACRGGNINSKLNEQINNKDYLIKDEDLKKEKRSNKDEETDDQTSPKQHGILKQLFDHLHDYYTVCHYSTLQSKTYPSSVFDMLKWLCGLTHNPVYADLSVNGFDKLLEQYQEKDEETDDADEASASVDGADGNIPVIFEKPKSLQAYPHEITSPKLRGTLQEVCHYSYDVLTGVLGFGHDDGVYACDYNINQGGLSYPTNMDTLLCMICDVINRLYRQLHFLFQQCRYDSTLSGWSDCWYGNGVGGSAWKCNSMQCPGQGGDQSATQKHNQKCNQKCEQRVMCGVKSPLQSFLEDGLQGFLPHSLKSERGKLECSLKSHGGVPCITPMGFAGIAGLASHRRTGQFLMEVLADFCGNQKSPLTKICSLFNCVLPSPPKSLSDMFGFYYSLLCGWEDSSKRYENRKQHRETAFNNAVSGADFDNPSTTLDITDMFKSSNHILPKPADQTTTHLTGDLYALVNCADAKSHTPSHPCGPYLKPLCSDICTMFSAKHANKYVSWIVFLTESFYDLLKRLLEDCEKTCGAEARRCKIGKCSEGCKTKKLPYGKDSKHDKSCRSIVDCNYIRPTFYKYGFIHESVSSLSGVAGVEGKRTCADFCAILKIVTGEKKTLHTIVFEKITGFLWAIREKFFWTLLALWSLSLLYLLHIAVVRLDVLRIRSHLRSPSSHRIAAQSLLAAARVKALANVKYFSP</sequence>
<feature type="coiled-coil region" evidence="1">
    <location>
        <begin position="525"/>
        <end position="581"/>
    </location>
</feature>
<proteinExistence type="predicted"/>
<dbReference type="Proteomes" id="UP000236319">
    <property type="component" value="Unassembled WGS sequence"/>
</dbReference>
<comment type="caution">
    <text evidence="4">The sequence shown here is derived from an EMBL/GenBank/DDBJ whole genome shotgun (WGS) entry which is preliminary data.</text>
</comment>
<feature type="compositionally biased region" description="Basic and acidic residues" evidence="2">
    <location>
        <begin position="2132"/>
        <end position="2147"/>
    </location>
</feature>
<dbReference type="VEuPathDB" id="PiroplasmaDB:BOVATA_045320"/>
<dbReference type="EMBL" id="BDSA01000012">
    <property type="protein sequence ID" value="GBE63039.1"/>
    <property type="molecule type" value="Genomic_DNA"/>
</dbReference>
<evidence type="ECO:0008006" key="6">
    <source>
        <dbReference type="Google" id="ProtNLM"/>
    </source>
</evidence>
<keyword evidence="5" id="KW-1185">Reference proteome</keyword>
<dbReference type="RefSeq" id="XP_028869282.1">
    <property type="nucleotide sequence ID" value="XM_029013449.1"/>
</dbReference>
<keyword evidence="3" id="KW-1133">Transmembrane helix</keyword>
<organism evidence="4 5">
    <name type="scientific">Babesia ovata</name>
    <dbReference type="NCBI Taxonomy" id="189622"/>
    <lineage>
        <taxon>Eukaryota</taxon>
        <taxon>Sar</taxon>
        <taxon>Alveolata</taxon>
        <taxon>Apicomplexa</taxon>
        <taxon>Aconoidasida</taxon>
        <taxon>Piroplasmida</taxon>
        <taxon>Babesiidae</taxon>
        <taxon>Babesia</taxon>
    </lineage>
</organism>
<evidence type="ECO:0000256" key="1">
    <source>
        <dbReference type="SAM" id="Coils"/>
    </source>
</evidence>
<evidence type="ECO:0000313" key="5">
    <source>
        <dbReference type="Proteomes" id="UP000236319"/>
    </source>
</evidence>
<feature type="region of interest" description="Disordered" evidence="2">
    <location>
        <begin position="2115"/>
        <end position="2147"/>
    </location>
</feature>
<accession>A0A2H6KJ89</accession>
<evidence type="ECO:0000313" key="4">
    <source>
        <dbReference type="EMBL" id="GBE63039.1"/>
    </source>
</evidence>
<keyword evidence="3" id="KW-0812">Transmembrane</keyword>
<feature type="region of interest" description="Disordered" evidence="2">
    <location>
        <begin position="1171"/>
        <end position="1195"/>
    </location>
</feature>
<feature type="compositionally biased region" description="Basic and acidic residues" evidence="2">
    <location>
        <begin position="3583"/>
        <end position="3593"/>
    </location>
</feature>
<dbReference type="GeneID" id="39876809"/>
<feature type="coiled-coil region" evidence="1">
    <location>
        <begin position="97"/>
        <end position="155"/>
    </location>
</feature>
<gene>
    <name evidence="4" type="ORF">BOVATA_045320</name>
</gene>
<feature type="region of interest" description="Disordered" evidence="2">
    <location>
        <begin position="846"/>
        <end position="875"/>
    </location>
</feature>